<sequence>MTAREPVAAQEKTTEQQVPADQGKRRRKRVDLYALSPNQMTLFEQEDTER</sequence>
<protein>
    <submittedName>
        <fullName evidence="2">Uncharacterized protein</fullName>
    </submittedName>
</protein>
<proteinExistence type="predicted"/>
<evidence type="ECO:0000256" key="1">
    <source>
        <dbReference type="SAM" id="MobiDB-lite"/>
    </source>
</evidence>
<name>A0ABS0DC67_9NOCA</name>
<gene>
    <name evidence="2" type="ORF">IU449_16235</name>
</gene>
<reference evidence="2 3" key="1">
    <citation type="submission" date="2020-10" db="EMBL/GenBank/DDBJ databases">
        <title>Identification of Nocardia species via Next-generation sequencing and recognition of intraspecies genetic diversity.</title>
        <authorList>
            <person name="Li P."/>
            <person name="Li P."/>
            <person name="Lu B."/>
        </authorList>
    </citation>
    <scope>NUCLEOTIDE SEQUENCE [LARGE SCALE GENOMIC DNA]</scope>
    <source>
        <strain evidence="2 3">BJ06-0143</strain>
    </source>
</reference>
<evidence type="ECO:0000313" key="3">
    <source>
        <dbReference type="Proteomes" id="UP000707731"/>
    </source>
</evidence>
<evidence type="ECO:0000313" key="2">
    <source>
        <dbReference type="EMBL" id="MBF6356071.1"/>
    </source>
</evidence>
<accession>A0ABS0DC67</accession>
<dbReference type="EMBL" id="JADLQN010000002">
    <property type="protein sequence ID" value="MBF6356071.1"/>
    <property type="molecule type" value="Genomic_DNA"/>
</dbReference>
<dbReference type="Proteomes" id="UP000707731">
    <property type="component" value="Unassembled WGS sequence"/>
</dbReference>
<comment type="caution">
    <text evidence="2">The sequence shown here is derived from an EMBL/GenBank/DDBJ whole genome shotgun (WGS) entry which is preliminary data.</text>
</comment>
<dbReference type="RefSeq" id="WP_195002917.1">
    <property type="nucleotide sequence ID" value="NZ_JADLQN010000002.1"/>
</dbReference>
<keyword evidence="3" id="KW-1185">Reference proteome</keyword>
<feature type="region of interest" description="Disordered" evidence="1">
    <location>
        <begin position="1"/>
        <end position="31"/>
    </location>
</feature>
<organism evidence="2 3">
    <name type="scientific">Nocardia higoensis</name>
    <dbReference type="NCBI Taxonomy" id="228599"/>
    <lineage>
        <taxon>Bacteria</taxon>
        <taxon>Bacillati</taxon>
        <taxon>Actinomycetota</taxon>
        <taxon>Actinomycetes</taxon>
        <taxon>Mycobacteriales</taxon>
        <taxon>Nocardiaceae</taxon>
        <taxon>Nocardia</taxon>
    </lineage>
</organism>